<keyword evidence="1" id="KW-0472">Membrane</keyword>
<name>A0AA38RAQ6_9PEZI</name>
<dbReference type="Proteomes" id="UP001174694">
    <property type="component" value="Unassembled WGS sequence"/>
</dbReference>
<feature type="transmembrane region" description="Helical" evidence="1">
    <location>
        <begin position="329"/>
        <end position="350"/>
    </location>
</feature>
<comment type="caution">
    <text evidence="2">The sequence shown here is derived from an EMBL/GenBank/DDBJ whole genome shotgun (WGS) entry which is preliminary data.</text>
</comment>
<feature type="transmembrane region" description="Helical" evidence="1">
    <location>
        <begin position="112"/>
        <end position="137"/>
    </location>
</feature>
<evidence type="ECO:0000313" key="3">
    <source>
        <dbReference type="Proteomes" id="UP001174694"/>
    </source>
</evidence>
<proteinExistence type="predicted"/>
<feature type="transmembrane region" description="Helical" evidence="1">
    <location>
        <begin position="157"/>
        <end position="177"/>
    </location>
</feature>
<evidence type="ECO:0000256" key="1">
    <source>
        <dbReference type="SAM" id="Phobius"/>
    </source>
</evidence>
<dbReference type="AlphaFoldDB" id="A0AA38RAQ6"/>
<dbReference type="EMBL" id="JANBVO010000044">
    <property type="protein sequence ID" value="KAJ9134289.1"/>
    <property type="molecule type" value="Genomic_DNA"/>
</dbReference>
<reference evidence="2" key="1">
    <citation type="submission" date="2022-07" db="EMBL/GenBank/DDBJ databases">
        <title>Fungi with potential for degradation of polypropylene.</title>
        <authorList>
            <person name="Gostincar C."/>
        </authorList>
    </citation>
    <scope>NUCLEOTIDE SEQUENCE</scope>
    <source>
        <strain evidence="2">EXF-13308</strain>
    </source>
</reference>
<feature type="transmembrane region" description="Helical" evidence="1">
    <location>
        <begin position="223"/>
        <end position="243"/>
    </location>
</feature>
<protein>
    <submittedName>
        <fullName evidence="2">C6 zinc finger domain containing protein</fullName>
    </submittedName>
</protein>
<keyword evidence="1" id="KW-1133">Transmembrane helix</keyword>
<organism evidence="2 3">
    <name type="scientific">Pleurostoma richardsiae</name>
    <dbReference type="NCBI Taxonomy" id="41990"/>
    <lineage>
        <taxon>Eukaryota</taxon>
        <taxon>Fungi</taxon>
        <taxon>Dikarya</taxon>
        <taxon>Ascomycota</taxon>
        <taxon>Pezizomycotina</taxon>
        <taxon>Sordariomycetes</taxon>
        <taxon>Sordariomycetidae</taxon>
        <taxon>Calosphaeriales</taxon>
        <taxon>Pleurostomataceae</taxon>
        <taxon>Pleurostoma</taxon>
    </lineage>
</organism>
<keyword evidence="1" id="KW-0812">Transmembrane</keyword>
<accession>A0AA38RAQ6</accession>
<feature type="transmembrane region" description="Helical" evidence="1">
    <location>
        <begin position="189"/>
        <end position="211"/>
    </location>
</feature>
<sequence>MSTPIISSWTPPPDSWLNITADCAAAAYWLASFVKTNYHNTTYHDASMAATFDYVLSVMPDNITQPDFGQALAWYDDLDPNSTTWEDFYDFPRYYCSEELCKELDWQGDQDLAGIGAMITYYLAAFFSTMYFVVLVFPRLRKIARFIDAFEESLNTFIDAALLFAISMLVAATYRHGSSIIHPDKTHSIYGLINSTYVSAFVEFPPLLLQIVAQNLRRRRIRLFLWFLVIIFSLTVAGIFFNLRESYSRVAKLLDRDSATTELIWADQCAPGALEQKIETVLTVAQTILGVNISWWLYCARPSSFHHPLKSKLPGYGALRRTRAAVSPWVQPINGIVCCAMMWVLLGMFTRFRLAVFDAMGLSNQDGQWSFGQVLSLATWVPVALDLATIRLYGAKAGLEGKVSQHYNIVAAPEKDEYESAEMQAPGEQEHLKVGDTSYTRVEVHNLG</sequence>
<evidence type="ECO:0000313" key="2">
    <source>
        <dbReference type="EMBL" id="KAJ9134289.1"/>
    </source>
</evidence>
<gene>
    <name evidence="2" type="ORF">NKR23_g10252</name>
</gene>
<keyword evidence="3" id="KW-1185">Reference proteome</keyword>